<evidence type="ECO:0000256" key="1">
    <source>
        <dbReference type="SAM" id="Phobius"/>
    </source>
</evidence>
<keyword evidence="2" id="KW-0732">Signal</keyword>
<keyword evidence="1" id="KW-0472">Membrane</keyword>
<feature type="non-terminal residue" evidence="3">
    <location>
        <position position="583"/>
    </location>
</feature>
<accession>A0A1Y2B1H3</accession>
<organism evidence="3 4">
    <name type="scientific">Rhizoclosmatium globosum</name>
    <dbReference type="NCBI Taxonomy" id="329046"/>
    <lineage>
        <taxon>Eukaryota</taxon>
        <taxon>Fungi</taxon>
        <taxon>Fungi incertae sedis</taxon>
        <taxon>Chytridiomycota</taxon>
        <taxon>Chytridiomycota incertae sedis</taxon>
        <taxon>Chytridiomycetes</taxon>
        <taxon>Chytridiales</taxon>
        <taxon>Chytriomycetaceae</taxon>
        <taxon>Rhizoclosmatium</taxon>
    </lineage>
</organism>
<gene>
    <name evidence="3" type="ORF">BCR33DRAFT_772868</name>
</gene>
<reference evidence="3 4" key="1">
    <citation type="submission" date="2016-07" db="EMBL/GenBank/DDBJ databases">
        <title>Pervasive Adenine N6-methylation of Active Genes in Fungi.</title>
        <authorList>
            <consortium name="DOE Joint Genome Institute"/>
            <person name="Mondo S.J."/>
            <person name="Dannebaum R.O."/>
            <person name="Kuo R.C."/>
            <person name="Labutti K."/>
            <person name="Haridas S."/>
            <person name="Kuo A."/>
            <person name="Salamov A."/>
            <person name="Ahrendt S.R."/>
            <person name="Lipzen A."/>
            <person name="Sullivan W."/>
            <person name="Andreopoulos W.B."/>
            <person name="Clum A."/>
            <person name="Lindquist E."/>
            <person name="Daum C."/>
            <person name="Ramamoorthy G.K."/>
            <person name="Gryganskyi A."/>
            <person name="Culley D."/>
            <person name="Magnuson J.K."/>
            <person name="James T.Y."/>
            <person name="O'Malley M.A."/>
            <person name="Stajich J.E."/>
            <person name="Spatafora J.W."/>
            <person name="Visel A."/>
            <person name="Grigoriev I.V."/>
        </authorList>
    </citation>
    <scope>NUCLEOTIDE SEQUENCE [LARGE SCALE GENOMIC DNA]</scope>
    <source>
        <strain evidence="3 4">JEL800</strain>
    </source>
</reference>
<evidence type="ECO:0008006" key="5">
    <source>
        <dbReference type="Google" id="ProtNLM"/>
    </source>
</evidence>
<evidence type="ECO:0000313" key="4">
    <source>
        <dbReference type="Proteomes" id="UP000193642"/>
    </source>
</evidence>
<protein>
    <recommendedName>
        <fullName evidence="5">Mid2 domain-containing protein</fullName>
    </recommendedName>
</protein>
<proteinExistence type="predicted"/>
<dbReference type="Proteomes" id="UP000193642">
    <property type="component" value="Unassembled WGS sequence"/>
</dbReference>
<name>A0A1Y2B1H3_9FUNG</name>
<dbReference type="AlphaFoldDB" id="A0A1Y2B1H3"/>
<feature type="transmembrane region" description="Helical" evidence="1">
    <location>
        <begin position="531"/>
        <end position="553"/>
    </location>
</feature>
<evidence type="ECO:0000256" key="2">
    <source>
        <dbReference type="SAM" id="SignalP"/>
    </source>
</evidence>
<keyword evidence="4" id="KW-1185">Reference proteome</keyword>
<comment type="caution">
    <text evidence="3">The sequence shown here is derived from an EMBL/GenBank/DDBJ whole genome shotgun (WGS) entry which is preliminary data.</text>
</comment>
<feature type="signal peptide" evidence="2">
    <location>
        <begin position="1"/>
        <end position="19"/>
    </location>
</feature>
<sequence>MLPQMLLLILASLVTQIDATLGKVPPAGNLIQNPDFSSVPLAPCQTLTDITGSGYCIYDSTTNAKYISPWKVLPCSEVPVTGGCQEGYYEIDVAYFAGARNNIDLNPNMPGGIYQEINLPSNPTYSTLTLSFDMNYNQKCGTVAPLQTVTVEVSDANNVVYTSQRFVANGGTWITQTLTMGKICGQTRVKFVSTVPGTSCGALITNVFLVGSGSGGTCVGATISYSLISQDFAVANANTGSGTYSFTMETVPSDPVNYIVSGITLNGFPSITAIYVALNTFRFTGIDASCAAYTTYTVTATMCPALTQNTATSLGTCQPNPSLITSSFSIVSSPNQISPVCALTTTPSTIPTDLTASITDITSTPASPKLFATDTWLITLQSPTLTTLRRGITVTSVTFSDSSSVNITLAPSCFTDVVSVPGTHAFKFTAGVLPLRVTSYASPPGGGWTPARQDCGDGVVLAGKSGVVYTISVSVVFTGDGSGGLPVKRGVDEGSVSVDVQVWDREVAFGMANGTVQGEGREVVVNNGMGLGSIGLICAGFGLLLAVVGLLVLTRRMYVQKTRTDVGRDLETRTDDWLQCNKS</sequence>
<keyword evidence="1" id="KW-1133">Transmembrane helix</keyword>
<dbReference type="EMBL" id="MCGO01000095">
    <property type="protein sequence ID" value="ORY28410.1"/>
    <property type="molecule type" value="Genomic_DNA"/>
</dbReference>
<evidence type="ECO:0000313" key="3">
    <source>
        <dbReference type="EMBL" id="ORY28410.1"/>
    </source>
</evidence>
<dbReference type="OrthoDB" id="2159663at2759"/>
<feature type="chain" id="PRO_5013050575" description="Mid2 domain-containing protein" evidence="2">
    <location>
        <begin position="20"/>
        <end position="583"/>
    </location>
</feature>
<keyword evidence="1" id="KW-0812">Transmembrane</keyword>